<evidence type="ECO:0000256" key="6">
    <source>
        <dbReference type="ARBA" id="ARBA00022989"/>
    </source>
</evidence>
<feature type="transmembrane region" description="Helical" evidence="9">
    <location>
        <begin position="99"/>
        <end position="119"/>
    </location>
</feature>
<dbReference type="Gene3D" id="1.20.1510.10">
    <property type="entry name" value="Cation efflux protein transmembrane domain"/>
    <property type="match status" value="1"/>
</dbReference>
<feature type="transmembrane region" description="Helical" evidence="9">
    <location>
        <begin position="198"/>
        <end position="215"/>
    </location>
</feature>
<keyword evidence="8 9" id="KW-0472">Membrane</keyword>
<dbReference type="InterPro" id="IPR027470">
    <property type="entry name" value="Cation_efflux_CTD"/>
</dbReference>
<name>A0A318LFY8_9PSEU</name>
<dbReference type="FunFam" id="1.20.1510.10:FF:000006">
    <property type="entry name" value="Divalent cation efflux transporter"/>
    <property type="match status" value="1"/>
</dbReference>
<keyword evidence="3" id="KW-0813">Transport</keyword>
<evidence type="ECO:0000259" key="10">
    <source>
        <dbReference type="Pfam" id="PF01545"/>
    </source>
</evidence>
<protein>
    <submittedName>
        <fullName evidence="12">Cation diffusion facilitator family transporter</fullName>
    </submittedName>
</protein>
<dbReference type="NCBIfam" id="TIGR01297">
    <property type="entry name" value="CDF"/>
    <property type="match status" value="1"/>
</dbReference>
<evidence type="ECO:0000313" key="12">
    <source>
        <dbReference type="EMBL" id="PXY23968.1"/>
    </source>
</evidence>
<feature type="transmembrane region" description="Helical" evidence="9">
    <location>
        <begin position="131"/>
        <end position="153"/>
    </location>
</feature>
<dbReference type="InterPro" id="IPR036837">
    <property type="entry name" value="Cation_efflux_CTD_sf"/>
</dbReference>
<evidence type="ECO:0000256" key="7">
    <source>
        <dbReference type="ARBA" id="ARBA00023065"/>
    </source>
</evidence>
<dbReference type="PANTHER" id="PTHR43840">
    <property type="entry name" value="MITOCHONDRIAL METAL TRANSPORTER 1-RELATED"/>
    <property type="match status" value="1"/>
</dbReference>
<dbReference type="AlphaFoldDB" id="A0A318LFY8"/>
<evidence type="ECO:0000256" key="3">
    <source>
        <dbReference type="ARBA" id="ARBA00022448"/>
    </source>
</evidence>
<dbReference type="Pfam" id="PF16916">
    <property type="entry name" value="ZT_dimer"/>
    <property type="match status" value="1"/>
</dbReference>
<dbReference type="InterPro" id="IPR050291">
    <property type="entry name" value="CDF_Transporter"/>
</dbReference>
<reference evidence="12 13" key="1">
    <citation type="submission" date="2016-07" db="EMBL/GenBank/DDBJ databases">
        <title>Draft genome sequence of Prauserella sp. YIM 121212, isolated from alkaline soil.</title>
        <authorList>
            <person name="Ruckert C."/>
            <person name="Albersmeier A."/>
            <person name="Jiang C.-L."/>
            <person name="Jiang Y."/>
            <person name="Kalinowski J."/>
            <person name="Schneider O."/>
            <person name="Winkler A."/>
            <person name="Zotchev S.B."/>
        </authorList>
    </citation>
    <scope>NUCLEOTIDE SEQUENCE [LARGE SCALE GENOMIC DNA]</scope>
    <source>
        <strain evidence="12 13">YIM 121212</strain>
    </source>
</reference>
<comment type="subcellular location">
    <subcellularLocation>
        <location evidence="1">Cell membrane</location>
        <topology evidence="1">Multi-pass membrane protein</topology>
    </subcellularLocation>
</comment>
<comment type="caution">
    <text evidence="12">The sequence shown here is derived from an EMBL/GenBank/DDBJ whole genome shotgun (WGS) entry which is preliminary data.</text>
</comment>
<evidence type="ECO:0000256" key="9">
    <source>
        <dbReference type="SAM" id="Phobius"/>
    </source>
</evidence>
<dbReference type="FunFam" id="3.30.70.1350:FF:000014">
    <property type="entry name" value="Cation efflux system protein"/>
    <property type="match status" value="1"/>
</dbReference>
<dbReference type="InterPro" id="IPR002524">
    <property type="entry name" value="Cation_efflux"/>
</dbReference>
<keyword evidence="6 9" id="KW-1133">Transmembrane helix</keyword>
<dbReference type="InterPro" id="IPR058533">
    <property type="entry name" value="Cation_efflux_TM"/>
</dbReference>
<dbReference type="SUPFAM" id="SSF161111">
    <property type="entry name" value="Cation efflux protein transmembrane domain-like"/>
    <property type="match status" value="1"/>
</dbReference>
<feature type="transmembrane region" description="Helical" evidence="9">
    <location>
        <begin position="61"/>
        <end position="79"/>
    </location>
</feature>
<evidence type="ECO:0000259" key="11">
    <source>
        <dbReference type="Pfam" id="PF16916"/>
    </source>
</evidence>
<organism evidence="12 13">
    <name type="scientific">Prauserella flavalba</name>
    <dbReference type="NCBI Taxonomy" id="1477506"/>
    <lineage>
        <taxon>Bacteria</taxon>
        <taxon>Bacillati</taxon>
        <taxon>Actinomycetota</taxon>
        <taxon>Actinomycetes</taxon>
        <taxon>Pseudonocardiales</taxon>
        <taxon>Pseudonocardiaceae</taxon>
        <taxon>Prauserella</taxon>
    </lineage>
</organism>
<comment type="similarity">
    <text evidence="2">Belongs to the cation diffusion facilitator (CDF) transporter (TC 2.A.4) family.</text>
</comment>
<proteinExistence type="inferred from homology"/>
<dbReference type="GO" id="GO:0005886">
    <property type="term" value="C:plasma membrane"/>
    <property type="evidence" value="ECO:0007669"/>
    <property type="project" value="UniProtKB-SubCell"/>
</dbReference>
<accession>A0A318LFY8</accession>
<evidence type="ECO:0000256" key="5">
    <source>
        <dbReference type="ARBA" id="ARBA00022692"/>
    </source>
</evidence>
<evidence type="ECO:0000256" key="4">
    <source>
        <dbReference type="ARBA" id="ARBA00022475"/>
    </source>
</evidence>
<dbReference type="Pfam" id="PF01545">
    <property type="entry name" value="Cation_efflux"/>
    <property type="match status" value="1"/>
</dbReference>
<keyword evidence="13" id="KW-1185">Reference proteome</keyword>
<evidence type="ECO:0000256" key="2">
    <source>
        <dbReference type="ARBA" id="ARBA00008114"/>
    </source>
</evidence>
<dbReference type="InterPro" id="IPR027469">
    <property type="entry name" value="Cation_efflux_TMD_sf"/>
</dbReference>
<feature type="domain" description="Cation efflux protein transmembrane" evidence="10">
    <location>
        <begin position="33"/>
        <end position="223"/>
    </location>
</feature>
<dbReference type="SUPFAM" id="SSF160240">
    <property type="entry name" value="Cation efflux protein cytoplasmic domain-like"/>
    <property type="match status" value="1"/>
</dbReference>
<dbReference type="GO" id="GO:0006882">
    <property type="term" value="P:intracellular zinc ion homeostasis"/>
    <property type="evidence" value="ECO:0007669"/>
    <property type="project" value="TreeGrafter"/>
</dbReference>
<dbReference type="GO" id="GO:0015341">
    <property type="term" value="F:zinc efflux antiporter activity"/>
    <property type="evidence" value="ECO:0007669"/>
    <property type="project" value="TreeGrafter"/>
</dbReference>
<dbReference type="GO" id="GO:0015093">
    <property type="term" value="F:ferrous iron transmembrane transporter activity"/>
    <property type="evidence" value="ECO:0007669"/>
    <property type="project" value="TreeGrafter"/>
</dbReference>
<dbReference type="GO" id="GO:0015086">
    <property type="term" value="F:cadmium ion transmembrane transporter activity"/>
    <property type="evidence" value="ECO:0007669"/>
    <property type="project" value="TreeGrafter"/>
</dbReference>
<evidence type="ECO:0000256" key="8">
    <source>
        <dbReference type="ARBA" id="ARBA00023136"/>
    </source>
</evidence>
<keyword evidence="7" id="KW-0406">Ion transport</keyword>
<keyword evidence="4" id="KW-1003">Cell membrane</keyword>
<gene>
    <name evidence="12" type="ORF">BA062_27245</name>
</gene>
<evidence type="ECO:0000313" key="13">
    <source>
        <dbReference type="Proteomes" id="UP000247892"/>
    </source>
</evidence>
<dbReference type="EMBL" id="MASU01000013">
    <property type="protein sequence ID" value="PXY23968.1"/>
    <property type="molecule type" value="Genomic_DNA"/>
</dbReference>
<evidence type="ECO:0000256" key="1">
    <source>
        <dbReference type="ARBA" id="ARBA00004651"/>
    </source>
</evidence>
<sequence length="315" mass="32929">MRHALTPHSHDSADRFDDALETSTQGIRTLAWSFLALLGTAVAQLVVVLFTGSVALFGDTIHNFADALTALPVGIALALGRRAATRRFTYGLGRAEDLAGVVVVVIIAASAVLAGYEAVRRLVDPQPVTGLWVVAAAGVIGFAGNELVARWRITVGRRIGSAALVADGLHARTDGFTSLAVVLGAAGVALGFPLADPIIGLCITVAILFVLRDAAKEVFRRLLDAVDPAAIDLVEHSAAEVPGVQGAGDVRMRWIGHSLRAELSVTVDPDLTVTEAHRIAHQVEHRLVHTVPRLTAAVVHTEPATGAEAAHALVG</sequence>
<dbReference type="PANTHER" id="PTHR43840:SF15">
    <property type="entry name" value="MITOCHONDRIAL METAL TRANSPORTER 1-RELATED"/>
    <property type="match status" value="1"/>
</dbReference>
<feature type="domain" description="Cation efflux protein cytoplasmic" evidence="11">
    <location>
        <begin position="228"/>
        <end position="303"/>
    </location>
</feature>
<feature type="transmembrane region" description="Helical" evidence="9">
    <location>
        <begin position="30"/>
        <end position="55"/>
    </location>
</feature>
<keyword evidence="5 9" id="KW-0812">Transmembrane</keyword>
<dbReference type="Gene3D" id="3.30.70.1350">
    <property type="entry name" value="Cation efflux protein, cytoplasmic domain"/>
    <property type="match status" value="1"/>
</dbReference>
<dbReference type="Proteomes" id="UP000247892">
    <property type="component" value="Unassembled WGS sequence"/>
</dbReference>